<dbReference type="Pfam" id="PF20441">
    <property type="entry name" value="TerL_nuclease"/>
    <property type="match status" value="1"/>
</dbReference>
<name>A0A7M3SA02_9FIRM</name>
<organism evidence="3 4">
    <name type="scientific">Anaerocolumna chitinilytica</name>
    <dbReference type="NCBI Taxonomy" id="1727145"/>
    <lineage>
        <taxon>Bacteria</taxon>
        <taxon>Bacillati</taxon>
        <taxon>Bacillota</taxon>
        <taxon>Clostridia</taxon>
        <taxon>Lachnospirales</taxon>
        <taxon>Lachnospiraceae</taxon>
        <taxon>Anaerocolumna</taxon>
    </lineage>
</organism>
<dbReference type="Gene3D" id="3.40.50.300">
    <property type="entry name" value="P-loop containing nucleotide triphosphate hydrolases"/>
    <property type="match status" value="1"/>
</dbReference>
<dbReference type="Pfam" id="PF03354">
    <property type="entry name" value="TerL_ATPase"/>
    <property type="match status" value="1"/>
</dbReference>
<dbReference type="Proteomes" id="UP000515703">
    <property type="component" value="Chromosome"/>
</dbReference>
<sequence>MIRYPLAYNPILEYWNLIESGQEVVCKKIYYTYQKLAADVINNDSEFFYSPKRANHAIEFVENYCKHSKGELGGKPVKLELWQKALVAATFGFIDIEGNRKYHRSILIIAKKNGKSLLASAIGLYLQIADNEPGAEVYAVATKKDQSKIIWLEAKRMVKKSPALRKRIKTLVAELNSDFNDSVFKPLSSDSDSLDGLNVHGVLMDEIHQWKNGKSLYDIMVDGTIARRQPLIFITSTAGTIRQDIYDTIYTEAERIINGYIGLDTYKDDRTICFIYELDNRKEWKDPSCWKKPNPNIGVSFKYSYLAEKVELAKQNEKLVKNLLCKHFDMPETGSEAWLTYEQLNNKLIYDMLKLRPKYGIAGIDLSSTTDLTCATVIFRVPNDPVLYVRQMYWLPADRLESKIIQDKVPYDEWVKEGLLRLSEGNKIKYSDVTQWLTEIRDNEGIYLYKIGYDRYSATYLIDEIESHFGKITVPIAQGAKTFNIPMRNFAADLEKCLVNYNDNPITLWNLANASVTIDNNQNMYLCKMQDTTKRIDGVAALLDAYIVYLDELANYMAMVNY</sequence>
<evidence type="ECO:0000259" key="2">
    <source>
        <dbReference type="Pfam" id="PF20441"/>
    </source>
</evidence>
<dbReference type="InterPro" id="IPR005021">
    <property type="entry name" value="Terminase_largesu-like"/>
</dbReference>
<keyword evidence="4" id="KW-1185">Reference proteome</keyword>
<reference evidence="3 4" key="2">
    <citation type="submission" date="2020-08" db="EMBL/GenBank/DDBJ databases">
        <authorList>
            <person name="Ueki A."/>
            <person name="Tonouchi A."/>
        </authorList>
    </citation>
    <scope>NUCLEOTIDE SEQUENCE [LARGE SCALE GENOMIC DNA]</scope>
    <source>
        <strain evidence="3 4">CTTW</strain>
    </source>
</reference>
<dbReference type="InterPro" id="IPR046462">
    <property type="entry name" value="TerL_nuclease"/>
</dbReference>
<gene>
    <name evidence="3" type="ORF">bsdcttw_44600</name>
</gene>
<evidence type="ECO:0008006" key="5">
    <source>
        <dbReference type="Google" id="ProtNLM"/>
    </source>
</evidence>
<accession>A0A7M3SA02</accession>
<proteinExistence type="predicted"/>
<dbReference type="AlphaFoldDB" id="A0A7M3SA02"/>
<feature type="domain" description="Terminase large subunit-like ATPase" evidence="1">
    <location>
        <begin position="82"/>
        <end position="254"/>
    </location>
</feature>
<evidence type="ECO:0000259" key="1">
    <source>
        <dbReference type="Pfam" id="PF03354"/>
    </source>
</evidence>
<dbReference type="GO" id="GO:0004519">
    <property type="term" value="F:endonuclease activity"/>
    <property type="evidence" value="ECO:0007669"/>
    <property type="project" value="InterPro"/>
</dbReference>
<evidence type="ECO:0000313" key="4">
    <source>
        <dbReference type="Proteomes" id="UP000515703"/>
    </source>
</evidence>
<dbReference type="KEGG" id="acht:bsdcttw_44600"/>
<dbReference type="PANTHER" id="PTHR41287:SF1">
    <property type="entry name" value="PROTEIN YMFN"/>
    <property type="match status" value="1"/>
</dbReference>
<dbReference type="InterPro" id="IPR027417">
    <property type="entry name" value="P-loop_NTPase"/>
</dbReference>
<dbReference type="PANTHER" id="PTHR41287">
    <property type="match status" value="1"/>
</dbReference>
<dbReference type="RefSeq" id="WP_185256986.1">
    <property type="nucleotide sequence ID" value="NZ_AP023368.1"/>
</dbReference>
<protein>
    <recommendedName>
        <fullName evidence="5">Terminase large subunit</fullName>
    </recommendedName>
</protein>
<feature type="domain" description="Terminase large subunit-like endonuclease" evidence="2">
    <location>
        <begin position="267"/>
        <end position="546"/>
    </location>
</feature>
<dbReference type="InterPro" id="IPR046461">
    <property type="entry name" value="TerL_ATPase"/>
</dbReference>
<evidence type="ECO:0000313" key="3">
    <source>
        <dbReference type="EMBL" id="BCK01420.1"/>
    </source>
</evidence>
<dbReference type="EMBL" id="AP023368">
    <property type="protein sequence ID" value="BCK01420.1"/>
    <property type="molecule type" value="Genomic_DNA"/>
</dbReference>
<reference evidence="3 4" key="1">
    <citation type="submission" date="2020-08" db="EMBL/GenBank/DDBJ databases">
        <title>Draft genome sequencing of an Anaerocolumna strain isolated from anoxic soil subjected to BSD treatment.</title>
        <authorList>
            <person name="Uek A."/>
            <person name="Tonouchi A."/>
        </authorList>
    </citation>
    <scope>NUCLEOTIDE SEQUENCE [LARGE SCALE GENOMIC DNA]</scope>
    <source>
        <strain evidence="3 4">CTTW</strain>
    </source>
</reference>